<dbReference type="SUPFAM" id="SSF48726">
    <property type="entry name" value="Immunoglobulin"/>
    <property type="match status" value="2"/>
</dbReference>
<organism evidence="7 8">
    <name type="scientific">Camelus dromedarius</name>
    <name type="common">Dromedary</name>
    <name type="synonym">Arabian camel</name>
    <dbReference type="NCBI Taxonomy" id="9838"/>
    <lineage>
        <taxon>Eukaryota</taxon>
        <taxon>Metazoa</taxon>
        <taxon>Chordata</taxon>
        <taxon>Craniata</taxon>
        <taxon>Vertebrata</taxon>
        <taxon>Euteleostomi</taxon>
        <taxon>Mammalia</taxon>
        <taxon>Eutheria</taxon>
        <taxon>Laurasiatheria</taxon>
        <taxon>Artiodactyla</taxon>
        <taxon>Tylopoda</taxon>
        <taxon>Camelidae</taxon>
        <taxon>Camelus</taxon>
    </lineage>
</organism>
<evidence type="ECO:0000256" key="4">
    <source>
        <dbReference type="ARBA" id="ARBA00023180"/>
    </source>
</evidence>
<evidence type="ECO:0000256" key="2">
    <source>
        <dbReference type="ARBA" id="ARBA00022729"/>
    </source>
</evidence>
<name>A0A5N4CQ34_CAMDR</name>
<evidence type="ECO:0000313" key="8">
    <source>
        <dbReference type="Proteomes" id="UP000299084"/>
    </source>
</evidence>
<feature type="domain" description="Ig-like" evidence="6">
    <location>
        <begin position="198"/>
        <end position="279"/>
    </location>
</feature>
<dbReference type="Pfam" id="PF07686">
    <property type="entry name" value="V-set"/>
    <property type="match status" value="1"/>
</dbReference>
<dbReference type="InterPro" id="IPR013106">
    <property type="entry name" value="Ig_V-set"/>
</dbReference>
<evidence type="ECO:0000259" key="6">
    <source>
        <dbReference type="PROSITE" id="PS50835"/>
    </source>
</evidence>
<keyword evidence="5" id="KW-0812">Transmembrane</keyword>
<dbReference type="InterPro" id="IPR013783">
    <property type="entry name" value="Ig-like_fold"/>
</dbReference>
<dbReference type="Gene3D" id="2.60.40.10">
    <property type="entry name" value="Immunoglobulins"/>
    <property type="match status" value="2"/>
</dbReference>
<dbReference type="EMBL" id="JWIN03000021">
    <property type="protein sequence ID" value="KAB1260910.1"/>
    <property type="molecule type" value="Genomic_DNA"/>
</dbReference>
<accession>A0A5N4CQ34</accession>
<evidence type="ECO:0000313" key="7">
    <source>
        <dbReference type="EMBL" id="KAB1260910.1"/>
    </source>
</evidence>
<dbReference type="GO" id="GO:0032729">
    <property type="term" value="P:positive regulation of type II interferon production"/>
    <property type="evidence" value="ECO:0007669"/>
    <property type="project" value="TreeGrafter"/>
</dbReference>
<dbReference type="InterPro" id="IPR003599">
    <property type="entry name" value="Ig_sub"/>
</dbReference>
<dbReference type="STRING" id="9838.ENSCDRP00005020315"/>
<dbReference type="PROSITE" id="PS50835">
    <property type="entry name" value="IG_LIKE"/>
    <property type="match status" value="1"/>
</dbReference>
<keyword evidence="3 5" id="KW-0472">Membrane</keyword>
<dbReference type="PANTHER" id="PTHR12080">
    <property type="entry name" value="SIGNALING LYMPHOCYTIC ACTIVATION MOLECULE"/>
    <property type="match status" value="1"/>
</dbReference>
<proteinExistence type="predicted"/>
<dbReference type="InterPro" id="IPR036179">
    <property type="entry name" value="Ig-like_dom_sf"/>
</dbReference>
<comment type="caution">
    <text evidence="7">The sequence shown here is derived from an EMBL/GenBank/DDBJ whole genome shotgun (WGS) entry which is preliminary data.</text>
</comment>
<feature type="non-terminal residue" evidence="7">
    <location>
        <position position="1"/>
    </location>
</feature>
<comment type="subcellular location">
    <subcellularLocation>
        <location evidence="1">Membrane</location>
    </subcellularLocation>
</comment>
<dbReference type="GO" id="GO:0009897">
    <property type="term" value="C:external side of plasma membrane"/>
    <property type="evidence" value="ECO:0007669"/>
    <property type="project" value="TreeGrafter"/>
</dbReference>
<protein>
    <submittedName>
        <fullName evidence="7">SLAM family member 6</fullName>
    </submittedName>
</protein>
<dbReference type="CDD" id="cd00096">
    <property type="entry name" value="Ig"/>
    <property type="match status" value="1"/>
</dbReference>
<keyword evidence="4" id="KW-0325">Glycoprotein</keyword>
<dbReference type="Proteomes" id="UP000299084">
    <property type="component" value="Unassembled WGS sequence"/>
</dbReference>
<feature type="transmembrane region" description="Helical" evidence="5">
    <location>
        <begin position="301"/>
        <end position="322"/>
    </location>
</feature>
<sequence>SKEAFSVYDRIARMLTAVRAPAPVSTADSMIWLFHSLPLVFCLGPGNTVSQTSSSPLIVNRALGESVTFPLKFSAEENVTSITWLHNGISITFIQLNEKQSPLKYVTDPQRKNRLTVTDSYSLQLSNLTMADAGFYKAQKTTVSSSVLSTYDLRIFILNISLSDLLAFCIKVSLSSFEPASDARRANIVTDFGEIWFPKEGRLRNLQVVTHIERPSNVTCEIHLTCSVENPNDVIFRWQISGKTLLREANLTISWDPKNDSEETYTCIAENPVSNSSFSVPVQSLCKDVINEESEHMDIKWIIIVFSLICIVVIVIFVWLLVRKGRLTGFLSSYLSLLQGFFHLSTRQTQSPAETRRNLEYASFSSGNTVYAQVTPANRGTEIRTPLKNSDSPTIYSKVHQHKEPKEVLVPTDLLYFSLFPVTGSPFTPCKPPFTMSYKLLKDLKRIQE</sequence>
<dbReference type="GO" id="GO:0072540">
    <property type="term" value="P:T-helper 17 cell lineage commitment"/>
    <property type="evidence" value="ECO:0007669"/>
    <property type="project" value="TreeGrafter"/>
</dbReference>
<evidence type="ECO:0000256" key="1">
    <source>
        <dbReference type="ARBA" id="ARBA00004370"/>
    </source>
</evidence>
<evidence type="ECO:0000256" key="3">
    <source>
        <dbReference type="ARBA" id="ARBA00023136"/>
    </source>
</evidence>
<gene>
    <name evidence="7" type="ORF">Cadr_000024554</name>
</gene>
<dbReference type="AlphaFoldDB" id="A0A5N4CQ34"/>
<dbReference type="InterPro" id="IPR015631">
    <property type="entry name" value="CD2/SLAM_rcpt"/>
</dbReference>
<dbReference type="SMART" id="SM00409">
    <property type="entry name" value="IG"/>
    <property type="match status" value="1"/>
</dbReference>
<dbReference type="PANTHER" id="PTHR12080:SF16">
    <property type="entry name" value="SLAM FAMILY MEMBER 6"/>
    <property type="match status" value="1"/>
</dbReference>
<keyword evidence="2" id="KW-0732">Signal</keyword>
<reference evidence="7 8" key="1">
    <citation type="journal article" date="2019" name="Mol. Ecol. Resour.">
        <title>Improving Illumina assemblies with Hi-C and long reads: an example with the North African dromedary.</title>
        <authorList>
            <person name="Elbers J.P."/>
            <person name="Rogers M.F."/>
            <person name="Perelman P.L."/>
            <person name="Proskuryakova A.A."/>
            <person name="Serdyukova N.A."/>
            <person name="Johnson W.E."/>
            <person name="Horin P."/>
            <person name="Corander J."/>
            <person name="Murphy D."/>
            <person name="Burger P.A."/>
        </authorList>
    </citation>
    <scope>NUCLEOTIDE SEQUENCE [LARGE SCALE GENOMIC DNA]</scope>
    <source>
        <strain evidence="7">Drom800</strain>
        <tissue evidence="7">Blood</tissue>
    </source>
</reference>
<keyword evidence="5" id="KW-1133">Transmembrane helix</keyword>
<dbReference type="InterPro" id="IPR007110">
    <property type="entry name" value="Ig-like_dom"/>
</dbReference>
<keyword evidence="8" id="KW-1185">Reference proteome</keyword>
<evidence type="ECO:0000256" key="5">
    <source>
        <dbReference type="SAM" id="Phobius"/>
    </source>
</evidence>